<dbReference type="SUPFAM" id="SSF81383">
    <property type="entry name" value="F-box domain"/>
    <property type="match status" value="1"/>
</dbReference>
<comment type="caution">
    <text evidence="3">The sequence shown here is derived from an EMBL/GenBank/DDBJ whole genome shotgun (WGS) entry which is preliminary data.</text>
</comment>
<feature type="compositionally biased region" description="Low complexity" evidence="1">
    <location>
        <begin position="1"/>
        <end position="12"/>
    </location>
</feature>
<protein>
    <recommendedName>
        <fullName evidence="2">F-box domain-containing protein</fullName>
    </recommendedName>
</protein>
<name>A0A9P8ABI5_MORAP</name>
<proteinExistence type="predicted"/>
<dbReference type="SUPFAM" id="SSF52047">
    <property type="entry name" value="RNI-like"/>
    <property type="match status" value="1"/>
</dbReference>
<evidence type="ECO:0000259" key="2">
    <source>
        <dbReference type="Pfam" id="PF00646"/>
    </source>
</evidence>
<evidence type="ECO:0000313" key="3">
    <source>
        <dbReference type="EMBL" id="KAG9326007.1"/>
    </source>
</evidence>
<dbReference type="InterPro" id="IPR001810">
    <property type="entry name" value="F-box_dom"/>
</dbReference>
<dbReference type="GO" id="GO:0031146">
    <property type="term" value="P:SCF-dependent proteasomal ubiquitin-dependent protein catabolic process"/>
    <property type="evidence" value="ECO:0007669"/>
    <property type="project" value="TreeGrafter"/>
</dbReference>
<evidence type="ECO:0000313" key="4">
    <source>
        <dbReference type="Proteomes" id="UP000717515"/>
    </source>
</evidence>
<dbReference type="Pfam" id="PF00646">
    <property type="entry name" value="F-box"/>
    <property type="match status" value="1"/>
</dbReference>
<dbReference type="GO" id="GO:0019005">
    <property type="term" value="C:SCF ubiquitin ligase complex"/>
    <property type="evidence" value="ECO:0007669"/>
    <property type="project" value="TreeGrafter"/>
</dbReference>
<dbReference type="SMART" id="SM00367">
    <property type="entry name" value="LRR_CC"/>
    <property type="match status" value="5"/>
</dbReference>
<dbReference type="PANTHER" id="PTHR13318">
    <property type="entry name" value="PARTNER OF PAIRED, ISOFORM B-RELATED"/>
    <property type="match status" value="1"/>
</dbReference>
<dbReference type="Proteomes" id="UP000717515">
    <property type="component" value="Unassembled WGS sequence"/>
</dbReference>
<evidence type="ECO:0000256" key="1">
    <source>
        <dbReference type="SAM" id="MobiDB-lite"/>
    </source>
</evidence>
<dbReference type="InterPro" id="IPR036047">
    <property type="entry name" value="F-box-like_dom_sf"/>
</dbReference>
<reference evidence="3" key="1">
    <citation type="submission" date="2021-07" db="EMBL/GenBank/DDBJ databases">
        <title>Draft genome of Mortierella alpina, strain LL118, isolated from an aspen leaf litter sample.</title>
        <authorList>
            <person name="Yang S."/>
            <person name="Vinatzer B.A."/>
        </authorList>
    </citation>
    <scope>NUCLEOTIDE SEQUENCE</scope>
    <source>
        <strain evidence="3">LL118</strain>
    </source>
</reference>
<dbReference type="EMBL" id="JAIFTL010000028">
    <property type="protein sequence ID" value="KAG9326007.1"/>
    <property type="molecule type" value="Genomic_DNA"/>
</dbReference>
<feature type="region of interest" description="Disordered" evidence="1">
    <location>
        <begin position="1"/>
        <end position="20"/>
    </location>
</feature>
<feature type="domain" description="F-box" evidence="2">
    <location>
        <begin position="27"/>
        <end position="55"/>
    </location>
</feature>
<sequence length="483" mass="54025">MSITPPSLHLPLPGSPSPGPPSPLEIEEVLLEIVLHLDRQSLHSCVSVSKIFYRASIRALWSAVRWKNLASNSNDSFLSQFERYGHYAVELQDNFTANLDMIAQVCTNLRELRLTWTLVQDEKLACILRSSPKISRLFLFSCSPLTTLALSHIGNLARLKRLELKNYNHVDEPSIVALLRSCPMLEHLVLEDVRLNGILLDSLGETPLNIKILALTRSAPSGNLVKNLLRNSRNIKEFSLARNGHSAVSVDELLMIQDSYRHLSNLNLESCKGFDNEALRVLFLTCSSLVRVNVSGTKIEDSSLDALAANCPELKNLNLAWCAHITDGGLLRLLQTCSGLTFLDISTMDKVSAAIFYPGNSWACSRLETLICIGIDMARPRGSIQRNHAMMFNQLSRLETLRDLAIGGTNLVLELEAGLSKLGQLSQLVSFRLSLVQGVLGEDEIRWLIEAWPKLKRVKFEAGSLPSPWLRYFRRRRPHLVFG</sequence>
<accession>A0A9P8ABI5</accession>
<gene>
    <name evidence="3" type="ORF">KVV02_008439</name>
</gene>
<dbReference type="InterPro" id="IPR032675">
    <property type="entry name" value="LRR_dom_sf"/>
</dbReference>
<dbReference type="InterPro" id="IPR006553">
    <property type="entry name" value="Leu-rich_rpt_Cys-con_subtyp"/>
</dbReference>
<dbReference type="InterPro" id="IPR001611">
    <property type="entry name" value="Leu-rich_rpt"/>
</dbReference>
<dbReference type="AlphaFoldDB" id="A0A9P8ABI5"/>
<dbReference type="Pfam" id="PF13516">
    <property type="entry name" value="LRR_6"/>
    <property type="match status" value="2"/>
</dbReference>
<organism evidence="3 4">
    <name type="scientific">Mortierella alpina</name>
    <name type="common">Oleaginous fungus</name>
    <name type="synonym">Mortierella renispora</name>
    <dbReference type="NCBI Taxonomy" id="64518"/>
    <lineage>
        <taxon>Eukaryota</taxon>
        <taxon>Fungi</taxon>
        <taxon>Fungi incertae sedis</taxon>
        <taxon>Mucoromycota</taxon>
        <taxon>Mortierellomycotina</taxon>
        <taxon>Mortierellomycetes</taxon>
        <taxon>Mortierellales</taxon>
        <taxon>Mortierellaceae</taxon>
        <taxon>Mortierella</taxon>
    </lineage>
</organism>
<dbReference type="Gene3D" id="3.80.10.10">
    <property type="entry name" value="Ribonuclease Inhibitor"/>
    <property type="match status" value="2"/>
</dbReference>